<dbReference type="EMBL" id="JACWZY010000062">
    <property type="protein sequence ID" value="MBD2705588.1"/>
    <property type="molecule type" value="Genomic_DNA"/>
</dbReference>
<organism evidence="1 2">
    <name type="scientific">Spirosoma profusum</name>
    <dbReference type="NCBI Taxonomy" id="2771354"/>
    <lineage>
        <taxon>Bacteria</taxon>
        <taxon>Pseudomonadati</taxon>
        <taxon>Bacteroidota</taxon>
        <taxon>Cytophagia</taxon>
        <taxon>Cytophagales</taxon>
        <taxon>Cytophagaceae</taxon>
        <taxon>Spirosoma</taxon>
    </lineage>
</organism>
<protein>
    <submittedName>
        <fullName evidence="1">Uncharacterized protein</fullName>
    </submittedName>
</protein>
<keyword evidence="2" id="KW-1185">Reference proteome</keyword>
<proteinExistence type="predicted"/>
<dbReference type="AlphaFoldDB" id="A0A927AW70"/>
<reference evidence="1" key="1">
    <citation type="submission" date="2020-09" db="EMBL/GenBank/DDBJ databases">
        <authorList>
            <person name="Kim M.K."/>
        </authorList>
    </citation>
    <scope>NUCLEOTIDE SEQUENCE</scope>
    <source>
        <strain evidence="1">BT702</strain>
    </source>
</reference>
<evidence type="ECO:0000313" key="2">
    <source>
        <dbReference type="Proteomes" id="UP000598820"/>
    </source>
</evidence>
<comment type="caution">
    <text evidence="1">The sequence shown here is derived from an EMBL/GenBank/DDBJ whole genome shotgun (WGS) entry which is preliminary data.</text>
</comment>
<accession>A0A927AW70</accession>
<name>A0A927AW70_9BACT</name>
<sequence length="58" mass="6634">MEESPTTVFVVKSQVWGCDGYIIQGVYSTRQKADEAVAFGHEFEMDEVELDKMPDSRF</sequence>
<dbReference type="Proteomes" id="UP000598820">
    <property type="component" value="Unassembled WGS sequence"/>
</dbReference>
<gene>
    <name evidence="1" type="ORF">IC229_33580</name>
</gene>
<dbReference type="RefSeq" id="WP_190893166.1">
    <property type="nucleotide sequence ID" value="NZ_JACWZY010000062.1"/>
</dbReference>
<evidence type="ECO:0000313" key="1">
    <source>
        <dbReference type="EMBL" id="MBD2705588.1"/>
    </source>
</evidence>